<keyword evidence="2" id="KW-0732">Signal</keyword>
<protein>
    <submittedName>
        <fullName evidence="3">MtN29 protein</fullName>
    </submittedName>
</protein>
<reference evidence="3" key="1">
    <citation type="journal article" date="1996" name="Mol. Plant Microbe Interact.">
        <title>Use of a subtractive hybridization approach to identify new Medicago truncatula genes induced during root nodule development.</title>
        <authorList>
            <person name="Gamas P."/>
            <person name="de Carvalho Niebel F."/>
            <person name="Lescure N."/>
            <person name="Cullimore J."/>
        </authorList>
    </citation>
    <scope>NUCLEOTIDE SEQUENCE</scope>
    <source>
        <tissue evidence="3">Root nodule</tissue>
    </source>
</reference>
<reference evidence="3" key="2">
    <citation type="submission" date="1998-10" db="EMBL/GenBank/DDBJ databases">
        <authorList>
            <person name="Gamas P."/>
        </authorList>
    </citation>
    <scope>NUCLEOTIDE SEQUENCE</scope>
    <source>
        <tissue evidence="3">Root nodule</tissue>
    </source>
</reference>
<feature type="compositionally biased region" description="Basic and acidic residues" evidence="1">
    <location>
        <begin position="125"/>
        <end position="136"/>
    </location>
</feature>
<dbReference type="EMBL" id="Y18226">
    <property type="protein sequence ID" value="CAA77088.1"/>
    <property type="molecule type" value="mRNA"/>
</dbReference>
<accession>O82701</accession>
<sequence>KSTMKTKPLIFVFFLCPLIIISVMAIDSSKVGETENSKNKIGVERVEDGHNGDHEGGNVDGLFENIIHRMVDKLLGGGKRREARRGRNRGNWGGGNEYSSVRGGYEGPGGGYEGRGGEEGGWEAGVHEENFERGENEEPGLG</sequence>
<feature type="compositionally biased region" description="Gly residues" evidence="1">
    <location>
        <begin position="104"/>
        <end position="114"/>
    </location>
</feature>
<gene>
    <name evidence="3" type="primary">MtN29</name>
</gene>
<organism evidence="3">
    <name type="scientific">Medicago truncatula</name>
    <name type="common">Barrel medic</name>
    <name type="synonym">Medicago tribuloides</name>
    <dbReference type="NCBI Taxonomy" id="3880"/>
    <lineage>
        <taxon>Eukaryota</taxon>
        <taxon>Viridiplantae</taxon>
        <taxon>Streptophyta</taxon>
        <taxon>Embryophyta</taxon>
        <taxon>Tracheophyta</taxon>
        <taxon>Spermatophyta</taxon>
        <taxon>Magnoliopsida</taxon>
        <taxon>eudicotyledons</taxon>
        <taxon>Gunneridae</taxon>
        <taxon>Pentapetalae</taxon>
        <taxon>rosids</taxon>
        <taxon>fabids</taxon>
        <taxon>Fabales</taxon>
        <taxon>Fabaceae</taxon>
        <taxon>Papilionoideae</taxon>
        <taxon>50 kb inversion clade</taxon>
        <taxon>NPAAA clade</taxon>
        <taxon>Hologalegina</taxon>
        <taxon>IRL clade</taxon>
        <taxon>Trifolieae</taxon>
        <taxon>Medicago</taxon>
    </lineage>
</organism>
<name>O82701_MEDTR</name>
<feature type="chain" id="PRO_5004160235" evidence="2">
    <location>
        <begin position="26"/>
        <end position="142"/>
    </location>
</feature>
<evidence type="ECO:0000313" key="3">
    <source>
        <dbReference type="EMBL" id="CAA77088.1"/>
    </source>
</evidence>
<evidence type="ECO:0000256" key="2">
    <source>
        <dbReference type="SAM" id="SignalP"/>
    </source>
</evidence>
<evidence type="ECO:0000256" key="1">
    <source>
        <dbReference type="SAM" id="MobiDB-lite"/>
    </source>
</evidence>
<dbReference type="AlphaFoldDB" id="O82701"/>
<feature type="non-terminal residue" evidence="3">
    <location>
        <position position="1"/>
    </location>
</feature>
<feature type="region of interest" description="Disordered" evidence="1">
    <location>
        <begin position="77"/>
        <end position="142"/>
    </location>
</feature>
<proteinExistence type="evidence at transcript level"/>
<feature type="signal peptide" evidence="2">
    <location>
        <begin position="1"/>
        <end position="25"/>
    </location>
</feature>